<evidence type="ECO:0000313" key="10">
    <source>
        <dbReference type="Proteomes" id="UP001201812"/>
    </source>
</evidence>
<evidence type="ECO:0000256" key="2">
    <source>
        <dbReference type="ARBA" id="ARBA00010988"/>
    </source>
</evidence>
<evidence type="ECO:0000256" key="5">
    <source>
        <dbReference type="ARBA" id="ARBA00023136"/>
    </source>
</evidence>
<dbReference type="GO" id="GO:0070836">
    <property type="term" value="P:caveola assembly"/>
    <property type="evidence" value="ECO:0007669"/>
    <property type="project" value="InterPro"/>
</dbReference>
<dbReference type="PANTHER" id="PTHR10844:SF21">
    <property type="entry name" value="CAVEOLIN-1"/>
    <property type="match status" value="1"/>
</dbReference>
<dbReference type="EMBL" id="JAKKPZ010000011">
    <property type="protein sequence ID" value="KAI1715463.1"/>
    <property type="molecule type" value="Genomic_DNA"/>
</dbReference>
<evidence type="ECO:0000256" key="7">
    <source>
        <dbReference type="SAM" id="MobiDB-lite"/>
    </source>
</evidence>
<comment type="caution">
    <text evidence="9">The sequence shown here is derived from an EMBL/GenBank/DDBJ whole genome shotgun (WGS) entry which is preliminary data.</text>
</comment>
<comment type="similarity">
    <text evidence="2 6">Belongs to the caveolin family.</text>
</comment>
<evidence type="ECO:0000256" key="6">
    <source>
        <dbReference type="RuleBase" id="RU000680"/>
    </source>
</evidence>
<keyword evidence="5 6" id="KW-0472">Membrane</keyword>
<dbReference type="PANTHER" id="PTHR10844">
    <property type="entry name" value="CAVEOLIN"/>
    <property type="match status" value="1"/>
</dbReference>
<dbReference type="Pfam" id="PF01146">
    <property type="entry name" value="Caveolin"/>
    <property type="match status" value="1"/>
</dbReference>
<comment type="function">
    <text evidence="6">May act as a scaffolding protein within caveolar membranes. Interacts directly with G-protein alpha subunits and can functionally regulate their activity.</text>
</comment>
<keyword evidence="10" id="KW-1185">Reference proteome</keyword>
<accession>A0AAD4R7J4</accession>
<evidence type="ECO:0000256" key="3">
    <source>
        <dbReference type="ARBA" id="ARBA00022475"/>
    </source>
</evidence>
<keyword evidence="8" id="KW-0812">Transmembrane</keyword>
<feature type="transmembrane region" description="Helical" evidence="8">
    <location>
        <begin position="161"/>
        <end position="188"/>
    </location>
</feature>
<dbReference type="Proteomes" id="UP001201812">
    <property type="component" value="Unassembled WGS sequence"/>
</dbReference>
<evidence type="ECO:0000313" key="9">
    <source>
        <dbReference type="EMBL" id="KAI1715463.1"/>
    </source>
</evidence>
<protein>
    <recommendedName>
        <fullName evidence="6">Caveolin</fullName>
    </recommendedName>
</protein>
<gene>
    <name evidence="9" type="ORF">DdX_07780</name>
</gene>
<evidence type="ECO:0000256" key="8">
    <source>
        <dbReference type="SAM" id="Phobius"/>
    </source>
</evidence>
<organism evidence="9 10">
    <name type="scientific">Ditylenchus destructor</name>
    <dbReference type="NCBI Taxonomy" id="166010"/>
    <lineage>
        <taxon>Eukaryota</taxon>
        <taxon>Metazoa</taxon>
        <taxon>Ecdysozoa</taxon>
        <taxon>Nematoda</taxon>
        <taxon>Chromadorea</taxon>
        <taxon>Rhabditida</taxon>
        <taxon>Tylenchina</taxon>
        <taxon>Tylenchomorpha</taxon>
        <taxon>Sphaerularioidea</taxon>
        <taxon>Anguinidae</taxon>
        <taxon>Anguininae</taxon>
        <taxon>Ditylenchus</taxon>
    </lineage>
</organism>
<dbReference type="GO" id="GO:0000139">
    <property type="term" value="C:Golgi membrane"/>
    <property type="evidence" value="ECO:0007669"/>
    <property type="project" value="UniProtKB-SubCell"/>
</dbReference>
<evidence type="ECO:0000256" key="1">
    <source>
        <dbReference type="ARBA" id="ARBA00004202"/>
    </source>
</evidence>
<keyword evidence="8" id="KW-1133">Transmembrane helix</keyword>
<comment type="subcellular location">
    <subcellularLocation>
        <location evidence="1 6">Cell membrane</location>
        <topology evidence="1 6">Peripheral membrane protein</topology>
    </subcellularLocation>
    <subcellularLocation>
        <location evidence="6">Golgi apparatus membrane</location>
        <topology evidence="6">Peripheral membrane protein</topology>
    </subcellularLocation>
    <subcellularLocation>
        <location evidence="6">Membrane</location>
        <location evidence="6">Caveola</location>
        <topology evidence="6">Peripheral membrane protein</topology>
    </subcellularLocation>
</comment>
<keyword evidence="4 6" id="KW-0333">Golgi apparatus</keyword>
<evidence type="ECO:0000256" key="4">
    <source>
        <dbReference type="ARBA" id="ARBA00023034"/>
    </source>
</evidence>
<name>A0AAD4R7J4_9BILA</name>
<sequence length="246" mass="27281">MSEQDKGVELSEQTPLKSDTDTPAVGAETTAEGAVPQEPVATESKKRGWIFSKKSKTTKAEETSAVAPKDVEGGTAGTTNTTETKKKCHWWQRKPCPELTHQQQLSYGINLVQRDDRNLQTGIDLAYEDIYGEPDSVHSMDGIWRTNYAVFQTVRSFFYKFFSFIIAIPLAIVFGVLFALVSALSVFLCIPAGRLFSIPVGWIFKAWSYLVSSVFEPVFRSISHVFGNVKITSYGINTDPTAILHA</sequence>
<dbReference type="GO" id="GO:0060090">
    <property type="term" value="F:molecular adaptor activity"/>
    <property type="evidence" value="ECO:0007669"/>
    <property type="project" value="TreeGrafter"/>
</dbReference>
<feature type="region of interest" description="Disordered" evidence="7">
    <location>
        <begin position="1"/>
        <end position="81"/>
    </location>
</feature>
<keyword evidence="3 6" id="KW-1003">Cell membrane</keyword>
<reference evidence="9" key="1">
    <citation type="submission" date="2022-01" db="EMBL/GenBank/DDBJ databases">
        <title>Genome Sequence Resource for Two Populations of Ditylenchus destructor, the Migratory Endoparasitic Phytonematode.</title>
        <authorList>
            <person name="Zhang H."/>
            <person name="Lin R."/>
            <person name="Xie B."/>
        </authorList>
    </citation>
    <scope>NUCLEOTIDE SEQUENCE</scope>
    <source>
        <strain evidence="9">BazhouSP</strain>
    </source>
</reference>
<dbReference type="AlphaFoldDB" id="A0AAD4R7J4"/>
<dbReference type="GO" id="GO:0005901">
    <property type="term" value="C:caveola"/>
    <property type="evidence" value="ECO:0007669"/>
    <property type="project" value="UniProtKB-SubCell"/>
</dbReference>
<proteinExistence type="inferred from homology"/>
<dbReference type="InterPro" id="IPR001612">
    <property type="entry name" value="Caveolin"/>
</dbReference>